<comment type="caution">
    <text evidence="1">The sequence shown here is derived from an EMBL/GenBank/DDBJ whole genome shotgun (WGS) entry which is preliminary data.</text>
</comment>
<name>A0A0G0TWM6_9BACT</name>
<proteinExistence type="predicted"/>
<gene>
    <name evidence="1" type="ORF">UT77_C0002G0025</name>
</gene>
<reference evidence="1 2" key="1">
    <citation type="journal article" date="2015" name="Nature">
        <title>rRNA introns, odd ribosomes, and small enigmatic genomes across a large radiation of phyla.</title>
        <authorList>
            <person name="Brown C.T."/>
            <person name="Hug L.A."/>
            <person name="Thomas B.C."/>
            <person name="Sharon I."/>
            <person name="Castelle C.J."/>
            <person name="Singh A."/>
            <person name="Wilkins M.J."/>
            <person name="Williams K.H."/>
            <person name="Banfield J.F."/>
        </authorList>
    </citation>
    <scope>NUCLEOTIDE SEQUENCE [LARGE SCALE GENOMIC DNA]</scope>
</reference>
<dbReference type="Proteomes" id="UP000034881">
    <property type="component" value="Unassembled WGS sequence"/>
</dbReference>
<accession>A0A0G0TWM6</accession>
<evidence type="ECO:0000313" key="1">
    <source>
        <dbReference type="EMBL" id="KKR42372.1"/>
    </source>
</evidence>
<dbReference type="EMBL" id="LBYB01000002">
    <property type="protein sequence ID" value="KKR42372.1"/>
    <property type="molecule type" value="Genomic_DNA"/>
</dbReference>
<evidence type="ECO:0000313" key="2">
    <source>
        <dbReference type="Proteomes" id="UP000034881"/>
    </source>
</evidence>
<sequence length="81" mass="9220">MGICERCPLYKKIKLYEKAGRDRDLARQEGKTQGIGNDVEGLVEHFANTAEMLKIACKSELLCRKYFPELVVQQEMASVKV</sequence>
<organism evidence="1 2">
    <name type="scientific">Candidatus Daviesbacteria bacterium GW2011_GWC2_40_12</name>
    <dbReference type="NCBI Taxonomy" id="1618431"/>
    <lineage>
        <taxon>Bacteria</taxon>
        <taxon>Candidatus Daviesiibacteriota</taxon>
    </lineage>
</organism>
<protein>
    <submittedName>
        <fullName evidence="1">Uncharacterized protein</fullName>
    </submittedName>
</protein>
<dbReference type="AlphaFoldDB" id="A0A0G0TWM6"/>